<evidence type="ECO:0008006" key="4">
    <source>
        <dbReference type="Google" id="ProtNLM"/>
    </source>
</evidence>
<dbReference type="Proteomes" id="UP001293718">
    <property type="component" value="Unassembled WGS sequence"/>
</dbReference>
<dbReference type="EMBL" id="JAXOJX010000003">
    <property type="protein sequence ID" value="MDZ5455680.1"/>
    <property type="molecule type" value="Genomic_DNA"/>
</dbReference>
<dbReference type="RefSeq" id="WP_156902146.1">
    <property type="nucleotide sequence ID" value="NZ_JAXOJX010000003.1"/>
</dbReference>
<name>A0ABU5I999_9BURK</name>
<feature type="signal peptide" evidence="1">
    <location>
        <begin position="1"/>
        <end position="23"/>
    </location>
</feature>
<protein>
    <recommendedName>
        <fullName evidence="4">Lipoprotein</fullName>
    </recommendedName>
</protein>
<reference evidence="2 3" key="1">
    <citation type="submission" date="2023-11" db="EMBL/GenBank/DDBJ databases">
        <title>Draft genome of Azohydromonas lata strain H1 (DSM1123), a polyhydroxyalkanoate producer.</title>
        <authorList>
            <person name="Traversa D."/>
            <person name="D'Addabbo P."/>
            <person name="Pazzani C."/>
            <person name="Manzari C."/>
            <person name="Chiara M."/>
            <person name="Scrascia M."/>
        </authorList>
    </citation>
    <scope>NUCLEOTIDE SEQUENCE [LARGE SCALE GENOMIC DNA]</scope>
    <source>
        <strain evidence="2 3">H1</strain>
    </source>
</reference>
<keyword evidence="3" id="KW-1185">Reference proteome</keyword>
<comment type="caution">
    <text evidence="2">The sequence shown here is derived from an EMBL/GenBank/DDBJ whole genome shotgun (WGS) entry which is preliminary data.</text>
</comment>
<keyword evidence="1" id="KW-0732">Signal</keyword>
<evidence type="ECO:0000313" key="2">
    <source>
        <dbReference type="EMBL" id="MDZ5455680.1"/>
    </source>
</evidence>
<evidence type="ECO:0000256" key="1">
    <source>
        <dbReference type="SAM" id="SignalP"/>
    </source>
</evidence>
<organism evidence="2 3">
    <name type="scientific">Azohydromonas lata</name>
    <dbReference type="NCBI Taxonomy" id="45677"/>
    <lineage>
        <taxon>Bacteria</taxon>
        <taxon>Pseudomonadati</taxon>
        <taxon>Pseudomonadota</taxon>
        <taxon>Betaproteobacteria</taxon>
        <taxon>Burkholderiales</taxon>
        <taxon>Sphaerotilaceae</taxon>
        <taxon>Azohydromonas</taxon>
    </lineage>
</organism>
<accession>A0ABU5I999</accession>
<proteinExistence type="predicted"/>
<evidence type="ECO:0000313" key="3">
    <source>
        <dbReference type="Proteomes" id="UP001293718"/>
    </source>
</evidence>
<sequence>MNTSANSRSSRWLAMLRACMALALLHGCTDPPAMKDAFDRGWRHTRVVQAKVGAEPIPHIVKDCRTEFAADTQRRFAVVSYSDGGHQFVNRYVALVPPGLAVDMGAVYQVNINDCSSAWYRLR</sequence>
<feature type="chain" id="PRO_5046079855" description="Lipoprotein" evidence="1">
    <location>
        <begin position="24"/>
        <end position="123"/>
    </location>
</feature>
<gene>
    <name evidence="2" type="ORF">SM757_03745</name>
</gene>